<evidence type="ECO:0000256" key="5">
    <source>
        <dbReference type="ARBA" id="ARBA00022691"/>
    </source>
</evidence>
<dbReference type="Gene3D" id="3.40.50.150">
    <property type="entry name" value="Vaccinia Virus protein VP39"/>
    <property type="match status" value="2"/>
</dbReference>
<evidence type="ECO:0000256" key="1">
    <source>
        <dbReference type="ARBA" id="ARBA00022490"/>
    </source>
</evidence>
<evidence type="ECO:0000256" key="2">
    <source>
        <dbReference type="ARBA" id="ARBA00022552"/>
    </source>
</evidence>
<dbReference type="SUPFAM" id="SSF53335">
    <property type="entry name" value="S-adenosyl-L-methionine-dependent methyltransferases"/>
    <property type="match status" value="2"/>
</dbReference>
<feature type="region of interest" description="Disordered" evidence="7">
    <location>
        <begin position="450"/>
        <end position="469"/>
    </location>
</feature>
<dbReference type="CDD" id="cd02440">
    <property type="entry name" value="AdoMet_MTases"/>
    <property type="match status" value="2"/>
</dbReference>
<dbReference type="EMBL" id="CP042912">
    <property type="protein sequence ID" value="QEG22965.1"/>
    <property type="molecule type" value="Genomic_DNA"/>
</dbReference>
<dbReference type="NCBIfam" id="NF008748">
    <property type="entry name" value="PRK11783.1"/>
    <property type="match status" value="1"/>
</dbReference>
<dbReference type="PANTHER" id="PTHR47313">
    <property type="entry name" value="RIBOSOMAL RNA LARGE SUBUNIT METHYLTRANSFERASE K/L"/>
    <property type="match status" value="1"/>
</dbReference>
<keyword evidence="10" id="KW-1185">Reference proteome</keyword>
<name>A0A5B9PCT3_9BACT</name>
<evidence type="ECO:0000313" key="9">
    <source>
        <dbReference type="EMBL" id="QEG22965.1"/>
    </source>
</evidence>
<dbReference type="InterPro" id="IPR000241">
    <property type="entry name" value="RlmKL-like_Mtase"/>
</dbReference>
<dbReference type="Pfam" id="PF01170">
    <property type="entry name" value="UPF0020"/>
    <property type="match status" value="1"/>
</dbReference>
<keyword evidence="3 9" id="KW-0489">Methyltransferase</keyword>
<dbReference type="STRING" id="980251.GCA_001642875_04102"/>
<evidence type="ECO:0000256" key="6">
    <source>
        <dbReference type="PROSITE-ProRule" id="PRU00529"/>
    </source>
</evidence>
<dbReference type="AlphaFoldDB" id="A0A5B9PCT3"/>
<dbReference type="InterPro" id="IPR053943">
    <property type="entry name" value="RlmKL-like_Mtase_CS"/>
</dbReference>
<dbReference type="GO" id="GO:0070043">
    <property type="term" value="F:rRNA (guanine-N7-)-methyltransferase activity"/>
    <property type="evidence" value="ECO:0007669"/>
    <property type="project" value="TreeGrafter"/>
</dbReference>
<evidence type="ECO:0000256" key="4">
    <source>
        <dbReference type="ARBA" id="ARBA00022679"/>
    </source>
</evidence>
<dbReference type="KEGG" id="mff:MFFC18_28560"/>
<dbReference type="Pfam" id="PF10672">
    <property type="entry name" value="Methyltrans_SAM"/>
    <property type="match status" value="1"/>
</dbReference>
<feature type="domain" description="THUMP" evidence="8">
    <location>
        <begin position="79"/>
        <end position="189"/>
    </location>
</feature>
<keyword evidence="6" id="KW-0694">RNA-binding</keyword>
<organism evidence="9 10">
    <name type="scientific">Mariniblastus fucicola</name>
    <dbReference type="NCBI Taxonomy" id="980251"/>
    <lineage>
        <taxon>Bacteria</taxon>
        <taxon>Pseudomonadati</taxon>
        <taxon>Planctomycetota</taxon>
        <taxon>Planctomycetia</taxon>
        <taxon>Pirellulales</taxon>
        <taxon>Pirellulaceae</taxon>
        <taxon>Mariniblastus</taxon>
    </lineage>
</organism>
<evidence type="ECO:0000313" key="10">
    <source>
        <dbReference type="Proteomes" id="UP000322214"/>
    </source>
</evidence>
<dbReference type="EC" id="2.1.1.264" evidence="9"/>
<dbReference type="Pfam" id="PF02926">
    <property type="entry name" value="THUMP"/>
    <property type="match status" value="1"/>
</dbReference>
<dbReference type="PROSITE" id="PS00092">
    <property type="entry name" value="N6_MTASE"/>
    <property type="match status" value="1"/>
</dbReference>
<gene>
    <name evidence="9" type="primary">rlmK_2</name>
    <name evidence="9" type="ORF">MFFC18_28560</name>
</gene>
<dbReference type="InterPro" id="IPR029063">
    <property type="entry name" value="SAM-dependent_MTases_sf"/>
</dbReference>
<dbReference type="InterPro" id="IPR002052">
    <property type="entry name" value="DNA_methylase_N6_adenine_CS"/>
</dbReference>
<dbReference type="Gene3D" id="3.30.750.80">
    <property type="entry name" value="RNA methyltransferase domain (HRMD) like"/>
    <property type="match status" value="1"/>
</dbReference>
<keyword evidence="4 9" id="KW-0808">Transferase</keyword>
<dbReference type="GO" id="GO:0003723">
    <property type="term" value="F:RNA binding"/>
    <property type="evidence" value="ECO:0007669"/>
    <property type="project" value="UniProtKB-UniRule"/>
</dbReference>
<sequence>MLGNYGRFMSEGRSALVCEPTDATELTLPFMSDPTKTLTLVAACAFGLEAIVKRELIAMGYDARGSQPGRVEFHGNWSDVCKTNQWLRTADRVLVKVIEFDSADFDSLFETVRDHDWSSTIPVDAQFPVTGRSRLSQLSSVPAVQRTVKKAIVESLQREHNTNELPETGAVYKIDVALLNDTATLTLDTTGDSLHKRGYRKLTGRAPIKETLAAALVDLSVWKPERMLVDPFCGTGTIPIEAAMIGMNIAPGLNRKFSCSDWPQLPAEMWQESIDDAKSKIRRDVDLQIIGSDIDEDALEMAMYHARQAGVDNQIHFRKKRFEEFSSQQKYGCIVTNPPYGERLQDIREVQTLYESFPAVLQKLETWSLFVITNVLAVEKIFQKSATRRRKLFNGRIECTYYQYLGPRPPKGYFDDDYIEPDNAHHQSPEPFEKVTPIVTTLPASETVCDTNESTANTGEREESSGAELNVEQSVNVWEAAKQKRTAKSKPKPEVAPLFGGLQAKDHEQADLFRSRLVKRARHLRRWPTKRGITCFRLYERDIPEIPLVVDRYENHLHITEYERPHERDLGRHASWLELMRTTAAEALGIDPENAHLKSRNHDSRQYEKVDNQQGRIEVQEAGLTFLVNLTDYVDTGLFLDHRTTRLMVHSEANGTRFLNLFAYTGSFTVFAADADADSTVTVDLSKNYLQWAEDNLKANKLAGPEHKFVAMDCMEYLKRCVSKKKKFDLIVVDPPTYSNSKRTDDDWDVQQRHVEMLNMIAQILTPGGVVFFSTNFRRFKFQEELLVGFNEILEISKQTVPDDFRNKRIHRCWRMEKASS</sequence>
<protein>
    <submittedName>
        <fullName evidence="9">Ribosomal RNA large subunit methyltransferase K</fullName>
        <ecNumber evidence="9">2.1.1.264</ecNumber>
    </submittedName>
</protein>
<proteinExistence type="predicted"/>
<keyword evidence="5" id="KW-0949">S-adenosyl-L-methionine</keyword>
<dbReference type="InterPro" id="IPR019614">
    <property type="entry name" value="SAM-dep_methyl-trfase"/>
</dbReference>
<evidence type="ECO:0000256" key="3">
    <source>
        <dbReference type="ARBA" id="ARBA00022603"/>
    </source>
</evidence>
<dbReference type="InterPro" id="IPR017244">
    <property type="entry name" value="23SrRNA_methyltr_KL"/>
</dbReference>
<dbReference type="InterPro" id="IPR054170">
    <property type="entry name" value="RlmL_1st"/>
</dbReference>
<dbReference type="PANTHER" id="PTHR47313:SF1">
    <property type="entry name" value="RIBOSOMAL RNA LARGE SUBUNIT METHYLTRANSFERASE K_L"/>
    <property type="match status" value="1"/>
</dbReference>
<dbReference type="InterPro" id="IPR004114">
    <property type="entry name" value="THUMP_dom"/>
</dbReference>
<dbReference type="PROSITE" id="PS51165">
    <property type="entry name" value="THUMP"/>
    <property type="match status" value="1"/>
</dbReference>
<dbReference type="Pfam" id="PF22020">
    <property type="entry name" value="RlmL_1st"/>
    <property type="match status" value="1"/>
</dbReference>
<keyword evidence="2" id="KW-0698">rRNA processing</keyword>
<keyword evidence="1" id="KW-0963">Cytoplasm</keyword>
<dbReference type="CDD" id="cd11715">
    <property type="entry name" value="THUMP_AdoMetMT"/>
    <property type="match status" value="1"/>
</dbReference>
<dbReference type="GO" id="GO:0005737">
    <property type="term" value="C:cytoplasm"/>
    <property type="evidence" value="ECO:0007669"/>
    <property type="project" value="InterPro"/>
</dbReference>
<dbReference type="GO" id="GO:0008990">
    <property type="term" value="F:rRNA (guanine-N2-)-methyltransferase activity"/>
    <property type="evidence" value="ECO:0007669"/>
    <property type="project" value="InterPro"/>
</dbReference>
<dbReference type="PIRSF" id="PIRSF037618">
    <property type="entry name" value="RNA_Mtase_bacteria_prd"/>
    <property type="match status" value="1"/>
</dbReference>
<evidence type="ECO:0000256" key="7">
    <source>
        <dbReference type="SAM" id="MobiDB-lite"/>
    </source>
</evidence>
<accession>A0A5B9PCT3</accession>
<dbReference type="Gene3D" id="3.30.2130.30">
    <property type="match status" value="1"/>
</dbReference>
<reference evidence="9 10" key="1">
    <citation type="submission" date="2019-08" db="EMBL/GenBank/DDBJ databases">
        <title>Deep-cultivation of Planctomycetes and their phenomic and genomic characterization uncovers novel biology.</title>
        <authorList>
            <person name="Wiegand S."/>
            <person name="Jogler M."/>
            <person name="Boedeker C."/>
            <person name="Pinto D."/>
            <person name="Vollmers J."/>
            <person name="Rivas-Marin E."/>
            <person name="Kohn T."/>
            <person name="Peeters S.H."/>
            <person name="Heuer A."/>
            <person name="Rast P."/>
            <person name="Oberbeckmann S."/>
            <person name="Bunk B."/>
            <person name="Jeske O."/>
            <person name="Meyerdierks A."/>
            <person name="Storesund J.E."/>
            <person name="Kallscheuer N."/>
            <person name="Luecker S."/>
            <person name="Lage O.M."/>
            <person name="Pohl T."/>
            <person name="Merkel B.J."/>
            <person name="Hornburger P."/>
            <person name="Mueller R.-W."/>
            <person name="Bruemmer F."/>
            <person name="Labrenz M."/>
            <person name="Spormann A.M."/>
            <person name="Op den Camp H."/>
            <person name="Overmann J."/>
            <person name="Amann R."/>
            <person name="Jetten M.S.M."/>
            <person name="Mascher T."/>
            <person name="Medema M.H."/>
            <person name="Devos D.P."/>
            <person name="Kaster A.-K."/>
            <person name="Ovreas L."/>
            <person name="Rohde M."/>
            <person name="Galperin M.Y."/>
            <person name="Jogler C."/>
        </authorList>
    </citation>
    <scope>NUCLEOTIDE SEQUENCE [LARGE SCALE GENOMIC DNA]</scope>
    <source>
        <strain evidence="9 10">FC18</strain>
    </source>
</reference>
<evidence type="ECO:0000259" key="8">
    <source>
        <dbReference type="PROSITE" id="PS51165"/>
    </source>
</evidence>
<dbReference type="PROSITE" id="PS01261">
    <property type="entry name" value="UPF0020"/>
    <property type="match status" value="1"/>
</dbReference>
<dbReference type="Proteomes" id="UP000322214">
    <property type="component" value="Chromosome"/>
</dbReference>